<dbReference type="InterPro" id="IPR036291">
    <property type="entry name" value="NAD(P)-bd_dom_sf"/>
</dbReference>
<dbReference type="Proteomes" id="UP000264062">
    <property type="component" value="Unassembled WGS sequence"/>
</dbReference>
<accession>A0A350HBI0</accession>
<dbReference type="EMBL" id="DMZY01000202">
    <property type="protein sequence ID" value="HAV92896.1"/>
    <property type="molecule type" value="Genomic_DNA"/>
</dbReference>
<feature type="non-terminal residue" evidence="2">
    <location>
        <position position="130"/>
    </location>
</feature>
<name>A0A350HBI0_UNCW3</name>
<dbReference type="PANTHER" id="PTHR43245">
    <property type="entry name" value="BIFUNCTIONAL POLYMYXIN RESISTANCE PROTEIN ARNA"/>
    <property type="match status" value="1"/>
</dbReference>
<organism evidence="2 3">
    <name type="scientific">candidate division WOR-3 bacterium</name>
    <dbReference type="NCBI Taxonomy" id="2052148"/>
    <lineage>
        <taxon>Bacteria</taxon>
        <taxon>Bacteria division WOR-3</taxon>
    </lineage>
</organism>
<evidence type="ECO:0000259" key="1">
    <source>
        <dbReference type="Pfam" id="PF01370"/>
    </source>
</evidence>
<dbReference type="SUPFAM" id="SSF51735">
    <property type="entry name" value="NAD(P)-binding Rossmann-fold domains"/>
    <property type="match status" value="1"/>
</dbReference>
<comment type="caution">
    <text evidence="2">The sequence shown here is derived from an EMBL/GenBank/DDBJ whole genome shotgun (WGS) entry which is preliminary data.</text>
</comment>
<dbReference type="Gene3D" id="3.40.50.720">
    <property type="entry name" value="NAD(P)-binding Rossmann-like Domain"/>
    <property type="match status" value="1"/>
</dbReference>
<feature type="domain" description="NAD-dependent epimerase/dehydratase" evidence="1">
    <location>
        <begin position="4"/>
        <end position="114"/>
    </location>
</feature>
<evidence type="ECO:0000313" key="2">
    <source>
        <dbReference type="EMBL" id="HAV92896.1"/>
    </source>
</evidence>
<dbReference type="Pfam" id="PF01370">
    <property type="entry name" value="Epimerase"/>
    <property type="match status" value="1"/>
</dbReference>
<sequence length="130" mass="14704">MKNILITGANGFAGKNLTSFLNENKELSLLLFDVDNTNEELIDFIEKADVIIHLAGVNRPKETEEFKEGNYLFTKKIAEILIEKGKTIPVVMSSSIQAKLDNPYGKSKREGEDALIEYGMRMKADVFIYR</sequence>
<dbReference type="PANTHER" id="PTHR43245:SF55">
    <property type="entry name" value="NAD(P)-BINDING DOMAIN-CONTAINING PROTEIN"/>
    <property type="match status" value="1"/>
</dbReference>
<protein>
    <submittedName>
        <fullName evidence="2">Capsular biosynthesis protein</fullName>
    </submittedName>
</protein>
<reference evidence="2 3" key="1">
    <citation type="journal article" date="2018" name="Nat. Biotechnol.">
        <title>A standardized bacterial taxonomy based on genome phylogeny substantially revises the tree of life.</title>
        <authorList>
            <person name="Parks D.H."/>
            <person name="Chuvochina M."/>
            <person name="Waite D.W."/>
            <person name="Rinke C."/>
            <person name="Skarshewski A."/>
            <person name="Chaumeil P.A."/>
            <person name="Hugenholtz P."/>
        </authorList>
    </citation>
    <scope>NUCLEOTIDE SEQUENCE [LARGE SCALE GENOMIC DNA]</scope>
    <source>
        <strain evidence="2">UBA9956</strain>
    </source>
</reference>
<gene>
    <name evidence="2" type="ORF">DCW38_06930</name>
</gene>
<dbReference type="InterPro" id="IPR001509">
    <property type="entry name" value="Epimerase_deHydtase"/>
</dbReference>
<dbReference type="AlphaFoldDB" id="A0A350HBI0"/>
<proteinExistence type="predicted"/>
<evidence type="ECO:0000313" key="3">
    <source>
        <dbReference type="Proteomes" id="UP000264062"/>
    </source>
</evidence>
<dbReference type="InterPro" id="IPR050177">
    <property type="entry name" value="Lipid_A_modif_metabolic_enz"/>
</dbReference>